<feature type="domain" description="AAA+ ATPase" evidence="5">
    <location>
        <begin position="1330"/>
        <end position="1466"/>
    </location>
</feature>
<evidence type="ECO:0000313" key="7">
    <source>
        <dbReference type="Proteomes" id="UP000001861"/>
    </source>
</evidence>
<dbReference type="FunFam" id="3.40.50.300:FF:001660">
    <property type="entry name" value="NF-X1 finger and helicase protein, putative"/>
    <property type="match status" value="1"/>
</dbReference>
<dbReference type="InterPro" id="IPR041677">
    <property type="entry name" value="DNA2/NAM7_AAA_11"/>
</dbReference>
<sequence>MASSTRVAKLTKIFDTICDGKTAITAYNGPQFIEAIYSHTDPIACLNKLATGKEGKNALQSAIRYKLDTGTLNGSSAALLNFLSNPDFASIGEGQLLRGIVLKIADPPIFWNALQKAFVDGNLNDQGSRAFAWLLFQLVSLPKESSDSYRSDAQLTTILAKLLASDSREVRGYGQQIKNVLATYQDVSKDGVSENLAMAPPGGRHDNDFPDFRSIAITPTPDEIACSDQPFIRPSDALLDPKTEDRRTAIHLDNQFRLLREDLLYELREELKLAESGKLRRANRIDGLEAVDIWFEPDPRRRSKYGIQLKRSKDLPFFKDILPQHRLKHLQDNRNFLKHQSLACLMLGKDIIAFVTINRVEDLLAKEKPVIVVHLEGKEGTLKAFETLRRYQGLTLLQINTALFAYEFVLKALQESRGIPLSEELLFWKDGREPIECDPQATIVVDALKRDLAVDLQPLLKTKHRIVLDPSQARSLLSGLTQRVSLVQGPPGTGKSFLGALLAKSIHDYTKLSMLVVCYTNHALDDILEGLLDVGIPAASMVRLGGKSTPKTEPLSLQKQAPSGYSRDRTEWQVIDEYKQQLADLEGQLDRAFKDYMLTAPGWRDVLDHIEFEDPECFIAFQVPETDNDGMQLVDRRGRAIGQDFLLTRWKSGNDAGFLKGLPNVRETPNVWNMPSEERKRKYQEWVDALQKEKAEALYHIGKTYNETQEHLDRAFAARDINLLRQKRIIGCTTTAAAKYGYSIQTAAPQVVLVEEAGEILESHILTALGRSASQLVLIGDHKQLRPKVNNYELTVEKGNGYDLNRSLFERLILANYPHQTLSKQHRMRPEISNLIRQLTYPELQDDPKTSNRPNITGLQENIVFIDHAHPEESHEQLADRKDMAAPSSKQNKYEVQMVLKIVKYLGQQGDALKKDNDPVLNDLDSHELVRAGLLTPATAKAAKKPLRLATIDNYQGEEADIVIISLTRSNSNGDIGFMYSPERLNVLLSRARNGMIIIGNSATFKKSKKGKELWTKLLDMLVDMNSFHSGLPVYCPRHPDRKQVLETPEQFDEKVPDGGCVEPCSAMLNCNIHKCPSKCHHLSDHSKIKCDMMVPLQCPRGHKLARKCFDTLVPDCKSCKRLDAVLLKKAQDDLKEKERREQEEAKHLEEIAKIDAEIQREKEKRRRQKELEDQENARRQKLADLAALRATSDASSVPTGSAFNPMDEPEKKDPGSSSVNNTSIFGRIANLASSVVSPISTPTSPPPQAQAKSTTTAAPAGGSKDAFKKKNLSPSEAEWDRQKRLEGAINPHIDKIVAMVGLEAVKRQVLAIKAKIDTCERQGTSLSKERFNIVFLGNPGTGKTTVAREYAAFLSYVKVLPGNEFKETSGAKLANEGVSGAEKLVQDVLKNGGGAIFVDEAYQLTSKGNFGGGPVLDYLLTEMENNVGKLVFILAGYTKEMETFFEFNPGLNSRVPYKIKFEDYKDDELMTMLENMVHSTYNGKMKVEDGIRGLYGRVAIRRIGRRRGTKGFGNARELQSFFQLVRERQSVRLNEERKQGQLADDFLLTKEDLIGPDPSIAVKESEAWKKLQALIGLKSVKESVQNLVDSVKENYDRELSEQAPLDFSLNRVFLGPPGTGKTTVAQLYGQILADIGMLSKGEVVLKNPSDFTGTVLGESEDKTKGILNNSVGKVLVIDENVNPGLARRFKIEEAFRFEDFNDQELLHILEKKLKDQDLGATDVGKAVAIESLARARTRPNFGNGGEVENLLSKAKQACLHRRSKLPYDQRPKHIILEPQDFDPDYDRASNATKNLEKLFDDIVGHEEIKAKLAQWQKVALVSKSKGMDPRDQVPTNFVFTGPPGTGKTTIARKMGQVYYDMGLLASTDVFECSASDLVGQYVGQTGPKTRALFDKALGKVLFVDEAYRLAEGHFAQEAVDELVGLLTHETYKGKVIVILAGYDQDMKRLMQSNTGLNSRFPVWVPFQNIHPKDCLAIVVKQLKKRNVVADELFSDQSKTYFDMLSVVDQMSTLPDWGNARDMMELSKVLINKALLSDANDPGVQGNSNQLVLSGNDVVECAQQMLSSRMDRARVQPKQRKGSFFDAPVAHANPTPPTPPSTSTATGTKKASPPPPPPPTQSPARTQTRKRGGKAKGKAPVSPPQSPVASSSTPNNPDSTGDARDPGVSDEIWAELQRAKQAAADRDKQEKAKIADAMRKKAVEEKKKRDAERKAEELARQIAAAEDQARRAELERQRIAAIEKAARLAEEARRIAEQLKREQQAAAERARKEQIAQQKLRTMGVCPANYRWIPTDGGYRCAGGSHFASNAELGL</sequence>
<feature type="region of interest" description="Disordered" evidence="4">
    <location>
        <begin position="2068"/>
        <end position="2213"/>
    </location>
</feature>
<dbReference type="Pfam" id="PF17866">
    <property type="entry name" value="AAA_lid_6"/>
    <property type="match status" value="1"/>
</dbReference>
<feature type="domain" description="AAA+ ATPase" evidence="5">
    <location>
        <begin position="481"/>
        <end position="843"/>
    </location>
</feature>
<dbReference type="InParanoid" id="D6RNW6"/>
<dbReference type="KEGG" id="cci:CC1G_14861"/>
<dbReference type="RefSeq" id="XP_002910884.1">
    <property type="nucleotide sequence ID" value="XM_002910838.1"/>
</dbReference>
<dbReference type="InterPro" id="IPR050773">
    <property type="entry name" value="CbxX/CfxQ_RuBisCO_ESX"/>
</dbReference>
<dbReference type="GeneID" id="9378802"/>
<dbReference type="InterPro" id="IPR003959">
    <property type="entry name" value="ATPase_AAA_core"/>
</dbReference>
<feature type="domain" description="AAA+ ATPase" evidence="5">
    <location>
        <begin position="1609"/>
        <end position="1748"/>
    </location>
</feature>
<gene>
    <name evidence="6" type="ORF">CC1G_14861</name>
</gene>
<accession>D6RNW6</accession>
<dbReference type="FunFam" id="1.10.8.60:FF:000160">
    <property type="entry name" value="WGS project CABT00000000 data, contig 2.55"/>
    <property type="match status" value="1"/>
</dbReference>
<dbReference type="GO" id="GO:0005524">
    <property type="term" value="F:ATP binding"/>
    <property type="evidence" value="ECO:0007669"/>
    <property type="project" value="UniProtKB-KW"/>
</dbReference>
<keyword evidence="3" id="KW-0067">ATP-binding</keyword>
<comment type="similarity">
    <text evidence="1">Belongs to the CbxX/CfxQ family.</text>
</comment>
<reference evidence="6 7" key="1">
    <citation type="journal article" date="2010" name="Proc. Natl. Acad. Sci. U.S.A.">
        <title>Insights into evolution of multicellular fungi from the assembled chromosomes of the mushroom Coprinopsis cinerea (Coprinus cinereus).</title>
        <authorList>
            <person name="Stajich J.E."/>
            <person name="Wilke S.K."/>
            <person name="Ahren D."/>
            <person name="Au C.H."/>
            <person name="Birren B.W."/>
            <person name="Borodovsky M."/>
            <person name="Burns C."/>
            <person name="Canback B."/>
            <person name="Casselton L.A."/>
            <person name="Cheng C.K."/>
            <person name="Deng J."/>
            <person name="Dietrich F.S."/>
            <person name="Fargo D.C."/>
            <person name="Farman M.L."/>
            <person name="Gathman A.C."/>
            <person name="Goldberg J."/>
            <person name="Guigo R."/>
            <person name="Hoegger P.J."/>
            <person name="Hooker J.B."/>
            <person name="Huggins A."/>
            <person name="James T.Y."/>
            <person name="Kamada T."/>
            <person name="Kilaru S."/>
            <person name="Kodira C."/>
            <person name="Kues U."/>
            <person name="Kupfer D."/>
            <person name="Kwan H.S."/>
            <person name="Lomsadze A."/>
            <person name="Li W."/>
            <person name="Lilly W.W."/>
            <person name="Ma L.J."/>
            <person name="Mackey A.J."/>
            <person name="Manning G."/>
            <person name="Martin F."/>
            <person name="Muraguchi H."/>
            <person name="Natvig D.O."/>
            <person name="Palmerini H."/>
            <person name="Ramesh M.A."/>
            <person name="Rehmeyer C.J."/>
            <person name="Roe B.A."/>
            <person name="Shenoy N."/>
            <person name="Stanke M."/>
            <person name="Ter-Hovhannisyan V."/>
            <person name="Tunlid A."/>
            <person name="Velagapudi R."/>
            <person name="Vision T.J."/>
            <person name="Zeng Q."/>
            <person name="Zolan M.E."/>
            <person name="Pukkila P.J."/>
        </authorList>
    </citation>
    <scope>NUCLEOTIDE SEQUENCE [LARGE SCALE GENOMIC DNA]</scope>
    <source>
        <strain evidence="7">Okayama-7 / 130 / ATCC MYA-4618 / FGSC 9003</strain>
    </source>
</reference>
<dbReference type="HOGENOM" id="CLU_001133_0_0_1"/>
<feature type="compositionally biased region" description="Basic and acidic residues" evidence="4">
    <location>
        <begin position="2183"/>
        <end position="2213"/>
    </location>
</feature>
<protein>
    <submittedName>
        <fullName evidence="6">CbxX/CfqX family protein</fullName>
    </submittedName>
</protein>
<dbReference type="PANTHER" id="PTHR43392">
    <property type="entry name" value="AAA-TYPE ATPASE FAMILY PROTEIN / ANKYRIN REPEAT FAMILY PROTEIN"/>
    <property type="match status" value="1"/>
</dbReference>
<name>D6RNW6_COPC7</name>
<dbReference type="eggNOG" id="KOG0730">
    <property type="taxonomic scope" value="Eukaryota"/>
</dbReference>
<feature type="region of interest" description="Disordered" evidence="4">
    <location>
        <begin position="1189"/>
        <end position="1223"/>
    </location>
</feature>
<feature type="region of interest" description="Disordered" evidence="4">
    <location>
        <begin position="1237"/>
        <end position="1279"/>
    </location>
</feature>
<keyword evidence="2" id="KW-0547">Nucleotide-binding</keyword>
<dbReference type="OMA" id="GNMETFM"/>
<dbReference type="Pfam" id="PF00004">
    <property type="entry name" value="AAA"/>
    <property type="match status" value="3"/>
</dbReference>
<dbReference type="Gene3D" id="1.10.8.60">
    <property type="match status" value="2"/>
</dbReference>
<dbReference type="InterPro" id="IPR047187">
    <property type="entry name" value="SF1_C_Upf1"/>
</dbReference>
<keyword evidence="7" id="KW-1185">Reference proteome</keyword>
<proteinExistence type="inferred from homology"/>
<dbReference type="OrthoDB" id="2423195at2759"/>
<dbReference type="InterPro" id="IPR003593">
    <property type="entry name" value="AAA+_ATPase"/>
</dbReference>
<comment type="caution">
    <text evidence="6">The sequence shown here is derived from an EMBL/GenBank/DDBJ whole genome shotgun (WGS) entry which is preliminary data.</text>
</comment>
<dbReference type="InterPro" id="IPR041627">
    <property type="entry name" value="AAA_lid_6"/>
</dbReference>
<dbReference type="CDD" id="cd06008">
    <property type="entry name" value="NF-X1-zinc-finger"/>
    <property type="match status" value="1"/>
</dbReference>
<dbReference type="InterPro" id="IPR000641">
    <property type="entry name" value="CbxX/CfxQ"/>
</dbReference>
<dbReference type="EMBL" id="AACS02000007">
    <property type="protein sequence ID" value="EFI27390.1"/>
    <property type="molecule type" value="Genomic_DNA"/>
</dbReference>
<dbReference type="PRINTS" id="PR00819">
    <property type="entry name" value="CBXCFQXSUPER"/>
</dbReference>
<dbReference type="GO" id="GO:0004386">
    <property type="term" value="F:helicase activity"/>
    <property type="evidence" value="ECO:0007669"/>
    <property type="project" value="InterPro"/>
</dbReference>
<dbReference type="CDD" id="cd18808">
    <property type="entry name" value="SF1_C_Upf1"/>
    <property type="match status" value="1"/>
</dbReference>
<feature type="compositionally biased region" description="Polar residues" evidence="4">
    <location>
        <begin position="1193"/>
        <end position="1203"/>
    </location>
</feature>
<evidence type="ECO:0000256" key="1">
    <source>
        <dbReference type="ARBA" id="ARBA00010378"/>
    </source>
</evidence>
<dbReference type="InterPro" id="IPR027417">
    <property type="entry name" value="P-loop_NTPase"/>
</dbReference>
<dbReference type="SMART" id="SM00382">
    <property type="entry name" value="AAA"/>
    <property type="match status" value="4"/>
</dbReference>
<feature type="compositionally biased region" description="Basic residues" evidence="4">
    <location>
        <begin position="2127"/>
        <end position="2137"/>
    </location>
</feature>
<dbReference type="Pfam" id="PF13086">
    <property type="entry name" value="AAA_11"/>
    <property type="match status" value="1"/>
</dbReference>
<dbReference type="Proteomes" id="UP000001861">
    <property type="component" value="Unassembled WGS sequence"/>
</dbReference>
<dbReference type="PANTHER" id="PTHR43392:SF2">
    <property type="entry name" value="AAA-TYPE ATPASE FAMILY PROTEIN _ ANKYRIN REPEAT FAMILY PROTEIN"/>
    <property type="match status" value="1"/>
</dbReference>
<evidence type="ECO:0000313" key="6">
    <source>
        <dbReference type="EMBL" id="EFI27390.1"/>
    </source>
</evidence>
<feature type="domain" description="AAA+ ATPase" evidence="5">
    <location>
        <begin position="1834"/>
        <end position="1969"/>
    </location>
</feature>
<evidence type="ECO:0000256" key="2">
    <source>
        <dbReference type="ARBA" id="ARBA00022741"/>
    </source>
</evidence>
<dbReference type="CDD" id="cd00009">
    <property type="entry name" value="AAA"/>
    <property type="match status" value="3"/>
</dbReference>
<dbReference type="GO" id="GO:0016887">
    <property type="term" value="F:ATP hydrolysis activity"/>
    <property type="evidence" value="ECO:0007669"/>
    <property type="project" value="InterPro"/>
</dbReference>
<evidence type="ECO:0000259" key="5">
    <source>
        <dbReference type="SMART" id="SM00382"/>
    </source>
</evidence>
<organism evidence="6 7">
    <name type="scientific">Coprinopsis cinerea (strain Okayama-7 / 130 / ATCC MYA-4618 / FGSC 9003)</name>
    <name type="common">Inky cap fungus</name>
    <name type="synonym">Hormographiella aspergillata</name>
    <dbReference type="NCBI Taxonomy" id="240176"/>
    <lineage>
        <taxon>Eukaryota</taxon>
        <taxon>Fungi</taxon>
        <taxon>Dikarya</taxon>
        <taxon>Basidiomycota</taxon>
        <taxon>Agaricomycotina</taxon>
        <taxon>Agaricomycetes</taxon>
        <taxon>Agaricomycetidae</taxon>
        <taxon>Agaricales</taxon>
        <taxon>Agaricineae</taxon>
        <taxon>Psathyrellaceae</taxon>
        <taxon>Coprinopsis</taxon>
    </lineage>
</organism>
<evidence type="ECO:0000256" key="4">
    <source>
        <dbReference type="SAM" id="MobiDB-lite"/>
    </source>
</evidence>
<dbReference type="CDD" id="cd06503">
    <property type="entry name" value="ATP-synt_Fo_b"/>
    <property type="match status" value="1"/>
</dbReference>
<dbReference type="FunFam" id="3.40.50.300:FF:000216">
    <property type="entry name" value="Type VII secretion ATPase EccA"/>
    <property type="match status" value="2"/>
</dbReference>
<dbReference type="CDD" id="cd17936">
    <property type="entry name" value="EEXXEc_NFX1"/>
    <property type="match status" value="1"/>
</dbReference>
<feature type="compositionally biased region" description="Low complexity" evidence="4">
    <location>
        <begin position="2101"/>
        <end position="2111"/>
    </location>
</feature>
<feature type="compositionally biased region" description="Pro residues" evidence="4">
    <location>
        <begin position="2112"/>
        <end position="2121"/>
    </location>
</feature>
<dbReference type="VEuPathDB" id="FungiDB:CC1G_14861"/>
<dbReference type="eggNOG" id="KOG1807">
    <property type="taxonomic scope" value="Eukaryota"/>
</dbReference>
<dbReference type="SUPFAM" id="SSF52540">
    <property type="entry name" value="P-loop containing nucleoside triphosphate hydrolases"/>
    <property type="match status" value="4"/>
</dbReference>
<dbReference type="Pfam" id="PF13087">
    <property type="entry name" value="AAA_12"/>
    <property type="match status" value="1"/>
</dbReference>
<dbReference type="InterPro" id="IPR041679">
    <property type="entry name" value="DNA2/NAM7-like_C"/>
</dbReference>
<dbReference type="Gene3D" id="3.40.50.300">
    <property type="entry name" value="P-loop containing nucleotide triphosphate hydrolases"/>
    <property type="match status" value="5"/>
</dbReference>
<evidence type="ECO:0000256" key="3">
    <source>
        <dbReference type="ARBA" id="ARBA00022840"/>
    </source>
</evidence>